<sequence>MSLVERVLARPTLMIALVVAVIALILGAWLLLGSNKSSVVAAKSSPPAKVQPVSTQDTTVASAASAVIASTPVQEVNAASAPLPTDKATAAEELDRLHDENSRLTERKAQLAKQLETSNKILALKEQQIKELEKNAL</sequence>
<evidence type="ECO:0000256" key="2">
    <source>
        <dbReference type="SAM" id="Phobius"/>
    </source>
</evidence>
<keyword evidence="2" id="KW-0812">Transmembrane</keyword>
<proteinExistence type="predicted"/>
<gene>
    <name evidence="3" type="ORF">HYN46_01245</name>
</gene>
<name>A0A345P2Y0_9GAMM</name>
<keyword evidence="2" id="KW-1133">Transmembrane helix</keyword>
<evidence type="ECO:0000313" key="4">
    <source>
        <dbReference type="Proteomes" id="UP000253940"/>
    </source>
</evidence>
<evidence type="ECO:0000256" key="1">
    <source>
        <dbReference type="SAM" id="Coils"/>
    </source>
</evidence>
<accession>A0A345P2Y0</accession>
<dbReference type="RefSeq" id="WP_114897749.1">
    <property type="nucleotide sequence ID" value="NZ_CP031222.1"/>
</dbReference>
<protein>
    <submittedName>
        <fullName evidence="3">Uncharacterized protein</fullName>
    </submittedName>
</protein>
<organism evidence="3 4">
    <name type="scientific">Aquirhabdus parva</name>
    <dbReference type="NCBI Taxonomy" id="2283318"/>
    <lineage>
        <taxon>Bacteria</taxon>
        <taxon>Pseudomonadati</taxon>
        <taxon>Pseudomonadota</taxon>
        <taxon>Gammaproteobacteria</taxon>
        <taxon>Moraxellales</taxon>
        <taxon>Moraxellaceae</taxon>
        <taxon>Aquirhabdus</taxon>
    </lineage>
</organism>
<keyword evidence="2" id="KW-0472">Membrane</keyword>
<dbReference type="EMBL" id="CP031222">
    <property type="protein sequence ID" value="AXI01639.1"/>
    <property type="molecule type" value="Genomic_DNA"/>
</dbReference>
<reference evidence="3 4" key="1">
    <citation type="submission" date="2018-07" db="EMBL/GenBank/DDBJ databases">
        <title>Genome sequencing of Moraxellaceae gen. HYN0046.</title>
        <authorList>
            <person name="Kim M."/>
            <person name="Yi H."/>
        </authorList>
    </citation>
    <scope>NUCLEOTIDE SEQUENCE [LARGE SCALE GENOMIC DNA]</scope>
    <source>
        <strain evidence="3 4">HYN0046</strain>
    </source>
</reference>
<dbReference type="KEGG" id="mbah:HYN46_01245"/>
<feature type="transmembrane region" description="Helical" evidence="2">
    <location>
        <begin position="12"/>
        <end position="32"/>
    </location>
</feature>
<dbReference type="AlphaFoldDB" id="A0A345P2Y0"/>
<feature type="coiled-coil region" evidence="1">
    <location>
        <begin position="87"/>
        <end position="135"/>
    </location>
</feature>
<evidence type="ECO:0000313" key="3">
    <source>
        <dbReference type="EMBL" id="AXI01639.1"/>
    </source>
</evidence>
<dbReference type="Proteomes" id="UP000253940">
    <property type="component" value="Chromosome"/>
</dbReference>
<keyword evidence="1" id="KW-0175">Coiled coil</keyword>
<keyword evidence="4" id="KW-1185">Reference proteome</keyword>